<dbReference type="GO" id="GO:0005739">
    <property type="term" value="C:mitochondrion"/>
    <property type="evidence" value="ECO:0007669"/>
    <property type="project" value="TreeGrafter"/>
</dbReference>
<dbReference type="GO" id="GO:0006210">
    <property type="term" value="P:thymine catabolic process"/>
    <property type="evidence" value="ECO:0007669"/>
    <property type="project" value="TreeGrafter"/>
</dbReference>
<dbReference type="InterPro" id="IPR016163">
    <property type="entry name" value="Ald_DH_C"/>
</dbReference>
<organism evidence="6">
    <name type="scientific">Tetraselmis chuii</name>
    <dbReference type="NCBI Taxonomy" id="63592"/>
    <lineage>
        <taxon>Eukaryota</taxon>
        <taxon>Viridiplantae</taxon>
        <taxon>Chlorophyta</taxon>
        <taxon>core chlorophytes</taxon>
        <taxon>Chlorodendrophyceae</taxon>
        <taxon>Chlorodendrales</taxon>
        <taxon>Chlorodendraceae</taxon>
        <taxon>Tetraselmis</taxon>
    </lineage>
</organism>
<dbReference type="AlphaFoldDB" id="A0A7S1SQ60"/>
<dbReference type="PROSITE" id="PS00070">
    <property type="entry name" value="ALDEHYDE_DEHYDR_CYS"/>
    <property type="match status" value="1"/>
</dbReference>
<dbReference type="FunFam" id="3.40.605.10:FF:000003">
    <property type="entry name" value="Methylmalonate-semialdehyde dehydrogenase [acylating]"/>
    <property type="match status" value="1"/>
</dbReference>
<dbReference type="FunFam" id="3.40.309.10:FF:000002">
    <property type="entry name" value="Methylmalonate-semialdehyde dehydrogenase (Acylating)"/>
    <property type="match status" value="1"/>
</dbReference>
<name>A0A7S1SQ60_9CHLO</name>
<dbReference type="PANTHER" id="PTHR43866:SF3">
    <property type="entry name" value="METHYLMALONATE-SEMIALDEHYDE DEHYDROGENASE [ACYLATING], MITOCHONDRIAL"/>
    <property type="match status" value="1"/>
</dbReference>
<reference evidence="6" key="1">
    <citation type="submission" date="2021-01" db="EMBL/GenBank/DDBJ databases">
        <authorList>
            <person name="Corre E."/>
            <person name="Pelletier E."/>
            <person name="Niang G."/>
            <person name="Scheremetjew M."/>
            <person name="Finn R."/>
            <person name="Kale V."/>
            <person name="Holt S."/>
            <person name="Cochrane G."/>
            <person name="Meng A."/>
            <person name="Brown T."/>
            <person name="Cohen L."/>
        </authorList>
    </citation>
    <scope>NUCLEOTIDE SEQUENCE</scope>
    <source>
        <strain evidence="6">PLY429</strain>
    </source>
</reference>
<dbReference type="InterPro" id="IPR016160">
    <property type="entry name" value="Ald_DH_CS_CYS"/>
</dbReference>
<sequence length="539" mass="56803">MTFAGLCARGVPRLGAGLLGGGVRRVGVSTVADAANPPNVKLLIDGQFVESATNSWIDVTDPATQAVVSRVPCATPDEFSAAVASAQAAFPAWRDTPVSVRQRVMFNLQHLIRKHTDELAANVTLEQGKTLGDARGDVFRGLEVVEQACATGHFMQGETLENVSSGIDTFSLRQPLGVTGGICPFNFPAMVPLWMFPLAVTTGNTMVLKPSEKDPGAAMMLAELALEAGLPKGVLNIVHGAHDTVNGILDHPDIKAISFVGSDTAGSYVYQKGCANGKRVQSNMGAKNHAVVMPDAHRDTVANALTGAAFGAAGQRCMAISASIFVGGMGEYEKLLVEKARALRVGAGYVEGTDVGPMISPEAKVRADALIQSAVEEGATLLLDGRDVKVPDFPDGNFLGPTIITGVKPHMKCYLEEIFGPVLVCMEVDTLDEAIALTNNNVHGNGTAIFTQNGIAARKFQNEIDVGMVGINVPIPVPLPYFSFTGWRGSFQGDLPMYGKAMVHFYTRTKTVTASWKMPPKGATRIPGLDGVGSSAPVS</sequence>
<comment type="similarity">
    <text evidence="1">Belongs to the aldehyde dehydrogenase family.</text>
</comment>
<dbReference type="NCBIfam" id="TIGR01722">
    <property type="entry name" value="MMSDH"/>
    <property type="match status" value="1"/>
</dbReference>
<protein>
    <recommendedName>
        <fullName evidence="2">methylmalonate-semialdehyde dehydrogenase (CoA acylating)</fullName>
        <ecNumber evidence="2">1.2.1.27</ecNumber>
    </recommendedName>
</protein>
<gene>
    <name evidence="6" type="ORF">TCHU04912_LOCUS7188</name>
</gene>
<dbReference type="PANTHER" id="PTHR43866">
    <property type="entry name" value="MALONATE-SEMIALDEHYDE DEHYDROGENASE"/>
    <property type="match status" value="1"/>
</dbReference>
<dbReference type="GO" id="GO:0006574">
    <property type="term" value="P:L-valine catabolic process"/>
    <property type="evidence" value="ECO:0007669"/>
    <property type="project" value="TreeGrafter"/>
</dbReference>
<dbReference type="InterPro" id="IPR015590">
    <property type="entry name" value="Aldehyde_DH_dom"/>
</dbReference>
<evidence type="ECO:0000259" key="5">
    <source>
        <dbReference type="Pfam" id="PF00171"/>
    </source>
</evidence>
<feature type="domain" description="Aldehyde dehydrogenase" evidence="5">
    <location>
        <begin position="48"/>
        <end position="512"/>
    </location>
</feature>
<dbReference type="SUPFAM" id="SSF53720">
    <property type="entry name" value="ALDH-like"/>
    <property type="match status" value="1"/>
</dbReference>
<evidence type="ECO:0000256" key="2">
    <source>
        <dbReference type="ARBA" id="ARBA00013048"/>
    </source>
</evidence>
<keyword evidence="4" id="KW-0520">NAD</keyword>
<accession>A0A7S1SQ60</accession>
<dbReference type="GO" id="GO:0004491">
    <property type="term" value="F:methylmalonate-semialdehyde dehydrogenase (acylating, NAD) activity"/>
    <property type="evidence" value="ECO:0007669"/>
    <property type="project" value="UniProtKB-EC"/>
</dbReference>
<evidence type="ECO:0000256" key="3">
    <source>
        <dbReference type="ARBA" id="ARBA00023002"/>
    </source>
</evidence>
<evidence type="ECO:0000256" key="1">
    <source>
        <dbReference type="ARBA" id="ARBA00009986"/>
    </source>
</evidence>
<proteinExistence type="inferred from homology"/>
<dbReference type="Gene3D" id="3.40.605.10">
    <property type="entry name" value="Aldehyde Dehydrogenase, Chain A, domain 1"/>
    <property type="match status" value="1"/>
</dbReference>
<dbReference type="CDD" id="cd07085">
    <property type="entry name" value="ALDH_F6_MMSDH"/>
    <property type="match status" value="1"/>
</dbReference>
<dbReference type="InterPro" id="IPR016162">
    <property type="entry name" value="Ald_DH_N"/>
</dbReference>
<keyword evidence="3" id="KW-0560">Oxidoreductase</keyword>
<dbReference type="Gene3D" id="3.40.309.10">
    <property type="entry name" value="Aldehyde Dehydrogenase, Chain A, domain 2"/>
    <property type="match status" value="1"/>
</dbReference>
<dbReference type="Pfam" id="PF00171">
    <property type="entry name" value="Aldedh"/>
    <property type="match status" value="1"/>
</dbReference>
<dbReference type="InterPro" id="IPR016161">
    <property type="entry name" value="Ald_DH/histidinol_DH"/>
</dbReference>
<evidence type="ECO:0000313" key="6">
    <source>
        <dbReference type="EMBL" id="CAD9204953.1"/>
    </source>
</evidence>
<evidence type="ECO:0000256" key="4">
    <source>
        <dbReference type="ARBA" id="ARBA00023027"/>
    </source>
</evidence>
<dbReference type="EC" id="1.2.1.27" evidence="2"/>
<dbReference type="EMBL" id="HBGG01014043">
    <property type="protein sequence ID" value="CAD9204953.1"/>
    <property type="molecule type" value="Transcribed_RNA"/>
</dbReference>
<dbReference type="InterPro" id="IPR010061">
    <property type="entry name" value="MeMal-semiAld_DH"/>
</dbReference>